<dbReference type="AlphaFoldDB" id="A0A494V2Y1"/>
<dbReference type="EMBL" id="CP023407">
    <property type="protein sequence ID" value="AYL37314.1"/>
    <property type="molecule type" value="Genomic_DNA"/>
</dbReference>
<evidence type="ECO:0000313" key="1">
    <source>
        <dbReference type="EMBL" id="AYL37314.1"/>
    </source>
</evidence>
<sequence>MGTRFLAGALAVERNLWSLCSHLDREDRPERLPGHTTVLLTPEEGIPGVLDALTREILIEGIEEAFADLEGLEELVAEITLIGTPSEAAAASDLMGRLADTVGWLESFAPFDVAADSVEGCRTARDLFSVEARKSLQVDGGFTPPDRRPRA</sequence>
<accession>A0A494V2Y1</accession>
<evidence type="ECO:0000313" key="2">
    <source>
        <dbReference type="Proteomes" id="UP000282170"/>
    </source>
</evidence>
<proteinExistence type="predicted"/>
<reference evidence="1 2" key="1">
    <citation type="submission" date="2017-09" db="EMBL/GenBank/DDBJ databases">
        <authorList>
            <person name="Zhang H."/>
            <person name="Hu S."/>
            <person name="Xu J."/>
            <person name="He Z."/>
        </authorList>
    </citation>
    <scope>NUCLEOTIDE SEQUENCE [LARGE SCALE GENOMIC DNA]</scope>
    <source>
        <strain evidence="1 2">TXX3120</strain>
    </source>
</reference>
<keyword evidence="2" id="KW-1185">Reference proteome</keyword>
<name>A0A494V2Y1_9ACTN</name>
<organism evidence="1 2">
    <name type="scientific">Streptomyces fungicidicus</name>
    <dbReference type="NCBI Taxonomy" id="68203"/>
    <lineage>
        <taxon>Bacteria</taxon>
        <taxon>Bacillati</taxon>
        <taxon>Actinomycetota</taxon>
        <taxon>Actinomycetes</taxon>
        <taxon>Kitasatosporales</taxon>
        <taxon>Streptomycetaceae</taxon>
        <taxon>Streptomyces</taxon>
    </lineage>
</organism>
<dbReference type="KEGG" id="sfug:CNQ36_19020"/>
<protein>
    <submittedName>
        <fullName evidence="1">Uncharacterized protein</fullName>
    </submittedName>
</protein>
<gene>
    <name evidence="1" type="ORF">CNQ36_19020</name>
</gene>
<dbReference type="Proteomes" id="UP000282170">
    <property type="component" value="Chromosome"/>
</dbReference>